<keyword evidence="4" id="KW-1185">Reference proteome</keyword>
<sequence>MGLLAILSLVIGGFSILYFLFLTILNAGAGFSFFWILLSVMAFCMFFIFRNYEGVKEHVPKLIRYVVFLLIIIVIMIFIVVQSFIIKDSIKRDNYDSTDYVIVLGARVKGTTISLTLSHRLEIAYKYLIDNTTSKAILAGGKGPGEDISEAEAMKRYLLNKGINEDRLIMENKSTSTQENIRNSFELINAYNEAPSVTIITSDFHVYRAKKIAEKYCQDIQGIPSRTHPPLIVHYYVREFFAVLKDTIF</sequence>
<feature type="domain" description="DUF218" evidence="2">
    <location>
        <begin position="99"/>
        <end position="222"/>
    </location>
</feature>
<dbReference type="GO" id="GO:0043164">
    <property type="term" value="P:Gram-negative-bacterium-type cell wall biogenesis"/>
    <property type="evidence" value="ECO:0007669"/>
    <property type="project" value="TreeGrafter"/>
</dbReference>
<dbReference type="InterPro" id="IPR051599">
    <property type="entry name" value="Cell_Envelope_Assoc"/>
</dbReference>
<dbReference type="KEGG" id="vgu:HYG85_15670"/>
<dbReference type="GO" id="GO:0000270">
    <property type="term" value="P:peptidoglycan metabolic process"/>
    <property type="evidence" value="ECO:0007669"/>
    <property type="project" value="TreeGrafter"/>
</dbReference>
<dbReference type="AlphaFoldDB" id="A0A8J8SDA3"/>
<dbReference type="InterPro" id="IPR014729">
    <property type="entry name" value="Rossmann-like_a/b/a_fold"/>
</dbReference>
<dbReference type="InterPro" id="IPR003848">
    <property type="entry name" value="DUF218"/>
</dbReference>
<dbReference type="RefSeq" id="WP_212690448.1">
    <property type="nucleotide sequence ID" value="NZ_CP058561.1"/>
</dbReference>
<dbReference type="PANTHER" id="PTHR30336">
    <property type="entry name" value="INNER MEMBRANE PROTEIN, PROBABLE PERMEASE"/>
    <property type="match status" value="1"/>
</dbReference>
<dbReference type="EMBL" id="CP058561">
    <property type="protein sequence ID" value="QUH30266.1"/>
    <property type="molecule type" value="Genomic_DNA"/>
</dbReference>
<feature type="transmembrane region" description="Helical" evidence="1">
    <location>
        <begin position="32"/>
        <end position="50"/>
    </location>
</feature>
<dbReference type="CDD" id="cd06259">
    <property type="entry name" value="YdcF-like"/>
    <property type="match status" value="1"/>
</dbReference>
<evidence type="ECO:0000313" key="4">
    <source>
        <dbReference type="Proteomes" id="UP000677305"/>
    </source>
</evidence>
<keyword evidence="1" id="KW-1133">Transmembrane helix</keyword>
<dbReference type="PANTHER" id="PTHR30336:SF4">
    <property type="entry name" value="ENVELOPE BIOGENESIS FACTOR ELYC"/>
    <property type="match status" value="1"/>
</dbReference>
<gene>
    <name evidence="3" type="ORF">HYG85_15670</name>
</gene>
<dbReference type="Proteomes" id="UP000677305">
    <property type="component" value="Chromosome"/>
</dbReference>
<reference evidence="3 4" key="1">
    <citation type="submission" date="2020-07" db="EMBL/GenBank/DDBJ databases">
        <title>Vallitalea guaymasensis genome.</title>
        <authorList>
            <person name="Postec A."/>
        </authorList>
    </citation>
    <scope>NUCLEOTIDE SEQUENCE [LARGE SCALE GENOMIC DNA]</scope>
    <source>
        <strain evidence="3 4">Ra1766G1</strain>
    </source>
</reference>
<dbReference type="GO" id="GO:0005886">
    <property type="term" value="C:plasma membrane"/>
    <property type="evidence" value="ECO:0007669"/>
    <property type="project" value="TreeGrafter"/>
</dbReference>
<feature type="transmembrane region" description="Helical" evidence="1">
    <location>
        <begin position="62"/>
        <end position="86"/>
    </location>
</feature>
<keyword evidence="1" id="KW-0812">Transmembrane</keyword>
<name>A0A8J8SDA3_9FIRM</name>
<organism evidence="3 4">
    <name type="scientific">Vallitalea guaymasensis</name>
    <dbReference type="NCBI Taxonomy" id="1185412"/>
    <lineage>
        <taxon>Bacteria</taxon>
        <taxon>Bacillati</taxon>
        <taxon>Bacillota</taxon>
        <taxon>Clostridia</taxon>
        <taxon>Lachnospirales</taxon>
        <taxon>Vallitaleaceae</taxon>
        <taxon>Vallitalea</taxon>
    </lineage>
</organism>
<dbReference type="Pfam" id="PF02698">
    <property type="entry name" value="DUF218"/>
    <property type="match status" value="1"/>
</dbReference>
<evidence type="ECO:0000256" key="1">
    <source>
        <dbReference type="SAM" id="Phobius"/>
    </source>
</evidence>
<evidence type="ECO:0000259" key="2">
    <source>
        <dbReference type="Pfam" id="PF02698"/>
    </source>
</evidence>
<dbReference type="Gene3D" id="3.40.50.620">
    <property type="entry name" value="HUPs"/>
    <property type="match status" value="1"/>
</dbReference>
<protein>
    <submittedName>
        <fullName evidence="3">YdcF family protein</fullName>
    </submittedName>
</protein>
<feature type="transmembrane region" description="Helical" evidence="1">
    <location>
        <begin position="6"/>
        <end position="25"/>
    </location>
</feature>
<proteinExistence type="predicted"/>
<accession>A0A8J8SDA3</accession>
<keyword evidence="1" id="KW-0472">Membrane</keyword>
<evidence type="ECO:0000313" key="3">
    <source>
        <dbReference type="EMBL" id="QUH30266.1"/>
    </source>
</evidence>